<organism evidence="1">
    <name type="scientific">Staphylococcus aureus</name>
    <dbReference type="NCBI Taxonomy" id="1280"/>
    <lineage>
        <taxon>Bacteria</taxon>
        <taxon>Bacillati</taxon>
        <taxon>Bacillota</taxon>
        <taxon>Bacilli</taxon>
        <taxon>Bacillales</taxon>
        <taxon>Staphylococcaceae</taxon>
        <taxon>Staphylococcus</taxon>
    </lineage>
</organism>
<dbReference type="InterPro" id="IPR010022">
    <property type="entry name" value="XkdX"/>
</dbReference>
<evidence type="ECO:0008006" key="2">
    <source>
        <dbReference type="Google" id="ProtNLM"/>
    </source>
</evidence>
<dbReference type="Pfam" id="PF09693">
    <property type="entry name" value="Phage_XkdX"/>
    <property type="match status" value="1"/>
</dbReference>
<proteinExistence type="predicted"/>
<keyword evidence="1" id="KW-0614">Plasmid</keyword>
<gene>
    <name evidence="1" type="ORF">SAP040A_031</name>
</gene>
<reference evidence="1" key="2">
    <citation type="submission" date="2009-12" db="EMBL/GenBank/DDBJ databases">
        <authorList>
            <person name="Summers A.O."/>
            <person name="Shearer J."/>
            <person name="Wireman J."/>
        </authorList>
    </citation>
    <scope>NUCLEOTIDE SEQUENCE</scope>
    <source>
        <strain evidence="1">Y74T</strain>
        <plasmid evidence="1">pWBG758</plasmid>
    </source>
</reference>
<dbReference type="EMBL" id="GQ900400">
    <property type="protein sequence ID" value="ACZ59013.1"/>
    <property type="molecule type" value="Genomic_DNA"/>
</dbReference>
<geneLocation type="plasmid" evidence="1">
    <name>pWBG758</name>
</geneLocation>
<name>D2J8B3_STAAU</name>
<dbReference type="RefSeq" id="WP_012816594.1">
    <property type="nucleotide sequence ID" value="NC_013329.1"/>
</dbReference>
<reference evidence="1" key="1">
    <citation type="submission" date="2009-08" db="EMBL/GenBank/DDBJ databases">
        <authorList>
            <person name="Gill J."/>
            <person name="Borman J."/>
            <person name="Shetty J."/>
            <person name="Hostetler J."/>
            <person name="Durkin S."/>
            <person name="Montgomery B."/>
        </authorList>
    </citation>
    <scope>NUCLEOTIDE SEQUENCE</scope>
    <source>
        <strain evidence="1">Y74T</strain>
        <plasmid evidence="1">pWBG758</plasmid>
    </source>
</reference>
<sequence length="165" mass="19341">MYEIYLYDGTPIQVFAEWQLPTDKPYTFIKPPQGIWAPIYFDEDSQTWVGTTPPITEMDVKDVERAINTQNETIKLITERSNKLMRDYDELIKFTGNLLLQVAYIKRHIEMPGVAIDVNDAKYFYEKGLYNDFTIKTLVDNGSLLKRDYKDITGEDYPVYVDENE</sequence>
<dbReference type="AlphaFoldDB" id="D2J8B3"/>
<accession>D2J8B3</accession>
<protein>
    <recommendedName>
        <fullName evidence="2">Phage protein</fullName>
    </recommendedName>
</protein>
<evidence type="ECO:0000313" key="1">
    <source>
        <dbReference type="EMBL" id="ACZ59013.1"/>
    </source>
</evidence>